<reference evidence="6 7" key="1">
    <citation type="submission" date="2022-02" db="EMBL/GenBank/DDBJ databases">
        <title>Shinella B3.7 sp. nov., isolated from Sediment (Zhairuo Island).</title>
        <authorList>
            <person name="Chen G."/>
        </authorList>
    </citation>
    <scope>NUCLEOTIDE SEQUENCE [LARGE SCALE GENOMIC DNA]</scope>
    <source>
        <strain evidence="6 7">B3.7</strain>
        <plasmid evidence="6">unnamed</plasmid>
    </source>
</reference>
<dbReference type="PANTHER" id="PTHR30055">
    <property type="entry name" value="HTH-TYPE TRANSCRIPTIONAL REGULATOR RUTR"/>
    <property type="match status" value="1"/>
</dbReference>
<organism evidence="6 7">
    <name type="scientific">Shinella sedimenti</name>
    <dbReference type="NCBI Taxonomy" id="2919913"/>
    <lineage>
        <taxon>Bacteria</taxon>
        <taxon>Pseudomonadati</taxon>
        <taxon>Pseudomonadota</taxon>
        <taxon>Alphaproteobacteria</taxon>
        <taxon>Hyphomicrobiales</taxon>
        <taxon>Rhizobiaceae</taxon>
        <taxon>Shinella</taxon>
    </lineage>
</organism>
<dbReference type="Pfam" id="PF17932">
    <property type="entry name" value="TetR_C_24"/>
    <property type="match status" value="1"/>
</dbReference>
<evidence type="ECO:0000256" key="4">
    <source>
        <dbReference type="PROSITE-ProRule" id="PRU00335"/>
    </source>
</evidence>
<dbReference type="Gene3D" id="1.10.10.60">
    <property type="entry name" value="Homeodomain-like"/>
    <property type="match status" value="1"/>
</dbReference>
<feature type="DNA-binding region" description="H-T-H motif" evidence="4">
    <location>
        <begin position="37"/>
        <end position="56"/>
    </location>
</feature>
<name>A0ABT0CTN1_9HYPH</name>
<dbReference type="PANTHER" id="PTHR30055:SF234">
    <property type="entry name" value="HTH-TYPE TRANSCRIPTIONAL REGULATOR BETI"/>
    <property type="match status" value="1"/>
</dbReference>
<keyword evidence="3" id="KW-0804">Transcription</keyword>
<proteinExistence type="predicted"/>
<evidence type="ECO:0000256" key="3">
    <source>
        <dbReference type="ARBA" id="ARBA00023163"/>
    </source>
</evidence>
<keyword evidence="6" id="KW-0614">Plasmid</keyword>
<dbReference type="SUPFAM" id="SSF48498">
    <property type="entry name" value="Tetracyclin repressor-like, C-terminal domain"/>
    <property type="match status" value="1"/>
</dbReference>
<dbReference type="SUPFAM" id="SSF46689">
    <property type="entry name" value="Homeodomain-like"/>
    <property type="match status" value="1"/>
</dbReference>
<comment type="caution">
    <text evidence="6">The sequence shown here is derived from an EMBL/GenBank/DDBJ whole genome shotgun (WGS) entry which is preliminary data.</text>
</comment>
<feature type="domain" description="HTH tetR-type" evidence="5">
    <location>
        <begin position="14"/>
        <end position="74"/>
    </location>
</feature>
<accession>A0ABT0CTN1</accession>
<dbReference type="InterPro" id="IPR041490">
    <property type="entry name" value="KstR2_TetR_C"/>
</dbReference>
<dbReference type="PRINTS" id="PR00455">
    <property type="entry name" value="HTHTETR"/>
</dbReference>
<dbReference type="Proteomes" id="UP001201844">
    <property type="component" value="Unassembled WGS sequence"/>
</dbReference>
<dbReference type="InterPro" id="IPR009057">
    <property type="entry name" value="Homeodomain-like_sf"/>
</dbReference>
<dbReference type="InterPro" id="IPR050109">
    <property type="entry name" value="HTH-type_TetR-like_transc_reg"/>
</dbReference>
<dbReference type="InterPro" id="IPR001647">
    <property type="entry name" value="HTH_TetR"/>
</dbReference>
<geneLocation type="plasmid" evidence="6">
    <name>unnamed</name>
</geneLocation>
<dbReference type="PROSITE" id="PS50977">
    <property type="entry name" value="HTH_TETR_2"/>
    <property type="match status" value="1"/>
</dbReference>
<evidence type="ECO:0000313" key="7">
    <source>
        <dbReference type="Proteomes" id="UP001201844"/>
    </source>
</evidence>
<dbReference type="RefSeq" id="WP_241605626.1">
    <property type="nucleotide sequence ID" value="NZ_JAKVIN010000013.1"/>
</dbReference>
<keyword evidence="7" id="KW-1185">Reference proteome</keyword>
<evidence type="ECO:0000256" key="1">
    <source>
        <dbReference type="ARBA" id="ARBA00023015"/>
    </source>
</evidence>
<keyword evidence="1" id="KW-0805">Transcription regulation</keyword>
<evidence type="ECO:0000313" key="6">
    <source>
        <dbReference type="EMBL" id="MCJ8151956.1"/>
    </source>
</evidence>
<evidence type="ECO:0000259" key="5">
    <source>
        <dbReference type="PROSITE" id="PS50977"/>
    </source>
</evidence>
<evidence type="ECO:0000256" key="2">
    <source>
        <dbReference type="ARBA" id="ARBA00023125"/>
    </source>
</evidence>
<keyword evidence="2 4" id="KW-0238">DNA-binding</keyword>
<dbReference type="EMBL" id="JAKVIN010000013">
    <property type="protein sequence ID" value="MCJ8151956.1"/>
    <property type="molecule type" value="Genomic_DNA"/>
</dbReference>
<gene>
    <name evidence="6" type="ORF">MKI86_22750</name>
</gene>
<sequence>MDEILSTPRPDELSESKRMIMEVAAKLFADKGYGSVGISEVGDAAGFGKGALYYHIKSKEELLFDIMTVYMVELINAARTIEISGASVPERIRALSHSFMEIMFASRPEMTVCFREVHALNDVKRKGVLGLHADYQDIWMRVFQDGARQGVLRALSKIEVKAILGMYFYSFLWIKGDGAMAIDAIAEDFTGITLRAAGKG</sequence>
<dbReference type="Pfam" id="PF00440">
    <property type="entry name" value="TetR_N"/>
    <property type="match status" value="1"/>
</dbReference>
<dbReference type="InterPro" id="IPR036271">
    <property type="entry name" value="Tet_transcr_reg_TetR-rel_C_sf"/>
</dbReference>
<protein>
    <submittedName>
        <fullName evidence="6">TetR/AcrR family transcriptional regulator</fullName>
    </submittedName>
</protein>
<dbReference type="Gene3D" id="1.10.357.10">
    <property type="entry name" value="Tetracycline Repressor, domain 2"/>
    <property type="match status" value="1"/>
</dbReference>